<evidence type="ECO:0000256" key="6">
    <source>
        <dbReference type="RuleBase" id="RU361135"/>
    </source>
</evidence>
<dbReference type="PANTHER" id="PTHR39322:SF1">
    <property type="entry name" value="ISOVALERYL-HOMOSERINE LACTONE SYNTHASE"/>
    <property type="match status" value="1"/>
</dbReference>
<dbReference type="Pfam" id="PF00765">
    <property type="entry name" value="Autoind_synth"/>
    <property type="match status" value="1"/>
</dbReference>
<dbReference type="GO" id="GO:0007165">
    <property type="term" value="P:signal transduction"/>
    <property type="evidence" value="ECO:0007669"/>
    <property type="project" value="TreeGrafter"/>
</dbReference>
<accession>A0A420WH50</accession>
<proteinExistence type="inferred from homology"/>
<evidence type="ECO:0000313" key="7">
    <source>
        <dbReference type="EMBL" id="RKQ70255.1"/>
    </source>
</evidence>
<name>A0A420WH50_9PROT</name>
<evidence type="ECO:0000256" key="5">
    <source>
        <dbReference type="PROSITE-ProRule" id="PRU00533"/>
    </source>
</evidence>
<organism evidence="7 8">
    <name type="scientific">Oceanibaculum indicum</name>
    <dbReference type="NCBI Taxonomy" id="526216"/>
    <lineage>
        <taxon>Bacteria</taxon>
        <taxon>Pseudomonadati</taxon>
        <taxon>Pseudomonadota</taxon>
        <taxon>Alphaproteobacteria</taxon>
        <taxon>Rhodospirillales</taxon>
        <taxon>Oceanibaculaceae</taxon>
        <taxon>Oceanibaculum</taxon>
    </lineage>
</organism>
<gene>
    <name evidence="7" type="ORF">BCL74_2198</name>
</gene>
<dbReference type="EC" id="2.3.1.184" evidence="6"/>
<sequence length="225" mass="24368">MRILVNQPTGGERFGDGLLDAMFRLRARYFNGLRGWNLPLESGCEIDRFDGAGTLYAAALEDDGTLVGCFRLLPTERPHLLDSCFPDLMAAASGRTLMRGPGLWEISRLAVIPAEPDSPFRTETVRITAALLDCLFALCAEGGIRRVTCVTDLQFERLLQVLGFDCHRTAGPVRIGVEDCVAGYLDTHAENHAAARRAAARWARPAVALPTPVPKPAAPPQSAIG</sequence>
<evidence type="ECO:0000256" key="3">
    <source>
        <dbReference type="ARBA" id="ARBA00022691"/>
    </source>
</evidence>
<dbReference type="PRINTS" id="PR01549">
    <property type="entry name" value="AUTOINDCRSYN"/>
</dbReference>
<dbReference type="InterPro" id="IPR016181">
    <property type="entry name" value="Acyl_CoA_acyltransferase"/>
</dbReference>
<dbReference type="Gene3D" id="3.40.630.30">
    <property type="match status" value="1"/>
</dbReference>
<keyword evidence="2 6" id="KW-0808">Transferase</keyword>
<keyword evidence="3 6" id="KW-0949">S-adenosyl-L-methionine</keyword>
<dbReference type="AlphaFoldDB" id="A0A420WH50"/>
<evidence type="ECO:0000256" key="1">
    <source>
        <dbReference type="ARBA" id="ARBA00022654"/>
    </source>
</evidence>
<dbReference type="PROSITE" id="PS51187">
    <property type="entry name" value="AUTOINDUCER_SYNTH_2"/>
    <property type="match status" value="1"/>
</dbReference>
<dbReference type="Proteomes" id="UP000277424">
    <property type="component" value="Unassembled WGS sequence"/>
</dbReference>
<comment type="caution">
    <text evidence="7">The sequence shown here is derived from an EMBL/GenBank/DDBJ whole genome shotgun (WGS) entry which is preliminary data.</text>
</comment>
<dbReference type="InterPro" id="IPR001690">
    <property type="entry name" value="Autoind_synthase"/>
</dbReference>
<keyword evidence="1 5" id="KW-0673">Quorum sensing</keyword>
<protein>
    <recommendedName>
        <fullName evidence="6">Acyl-homoserine-lactone synthase</fullName>
        <ecNumber evidence="6">2.3.1.184</ecNumber>
    </recommendedName>
    <alternativeName>
        <fullName evidence="6">Autoinducer synthesis protein</fullName>
    </alternativeName>
</protein>
<evidence type="ECO:0000256" key="4">
    <source>
        <dbReference type="ARBA" id="ARBA00022929"/>
    </source>
</evidence>
<dbReference type="PANTHER" id="PTHR39322">
    <property type="entry name" value="ACYL-HOMOSERINE-LACTONE SYNTHASE"/>
    <property type="match status" value="1"/>
</dbReference>
<dbReference type="EMBL" id="RBIG01000002">
    <property type="protein sequence ID" value="RKQ70255.1"/>
    <property type="molecule type" value="Genomic_DNA"/>
</dbReference>
<dbReference type="SUPFAM" id="SSF55729">
    <property type="entry name" value="Acyl-CoA N-acyltransferases (Nat)"/>
    <property type="match status" value="1"/>
</dbReference>
<comment type="similarity">
    <text evidence="5 6">Belongs to the autoinducer synthase family.</text>
</comment>
<reference evidence="7 8" key="1">
    <citation type="submission" date="2018-10" db="EMBL/GenBank/DDBJ databases">
        <title>Comparative analysis of microorganisms from saline springs in Andes Mountain Range, Colombia.</title>
        <authorList>
            <person name="Rubin E."/>
        </authorList>
    </citation>
    <scope>NUCLEOTIDE SEQUENCE [LARGE SCALE GENOMIC DNA]</scope>
    <source>
        <strain evidence="7 8">USBA 36</strain>
    </source>
</reference>
<dbReference type="RefSeq" id="WP_121219938.1">
    <property type="nucleotide sequence ID" value="NZ_RBIG01000002.1"/>
</dbReference>
<comment type="catalytic activity">
    <reaction evidence="6">
        <text>a fatty acyl-[ACP] + S-adenosyl-L-methionine = an N-acyl-L-homoserine lactone + S-methyl-5'-thioadenosine + holo-[ACP] + H(+)</text>
        <dbReference type="Rhea" id="RHEA:10096"/>
        <dbReference type="Rhea" id="RHEA-COMP:9685"/>
        <dbReference type="Rhea" id="RHEA-COMP:14125"/>
        <dbReference type="ChEBI" id="CHEBI:15378"/>
        <dbReference type="ChEBI" id="CHEBI:17509"/>
        <dbReference type="ChEBI" id="CHEBI:55474"/>
        <dbReference type="ChEBI" id="CHEBI:59789"/>
        <dbReference type="ChEBI" id="CHEBI:64479"/>
        <dbReference type="ChEBI" id="CHEBI:138651"/>
        <dbReference type="EC" id="2.3.1.184"/>
    </reaction>
</comment>
<evidence type="ECO:0000256" key="2">
    <source>
        <dbReference type="ARBA" id="ARBA00022679"/>
    </source>
</evidence>
<evidence type="ECO:0000313" key="8">
    <source>
        <dbReference type="Proteomes" id="UP000277424"/>
    </source>
</evidence>
<dbReference type="OrthoDB" id="6169313at2"/>
<dbReference type="GO" id="GO:0009372">
    <property type="term" value="P:quorum sensing"/>
    <property type="evidence" value="ECO:0007669"/>
    <property type="project" value="UniProtKB-UniRule"/>
</dbReference>
<dbReference type="GO" id="GO:0061579">
    <property type="term" value="F:N-acyl homoserine lactone synthase activity"/>
    <property type="evidence" value="ECO:0007669"/>
    <property type="project" value="UniProtKB-UniRule"/>
</dbReference>
<keyword evidence="4 5" id="KW-0071">Autoinducer synthesis</keyword>